<protein>
    <submittedName>
        <fullName evidence="1">Uncharacterized protein</fullName>
    </submittedName>
</protein>
<organism evidence="1 2">
    <name type="scientific">Ligilactobacillus murinus</name>
    <dbReference type="NCBI Taxonomy" id="1622"/>
    <lineage>
        <taxon>Bacteria</taxon>
        <taxon>Bacillati</taxon>
        <taxon>Bacillota</taxon>
        <taxon>Bacilli</taxon>
        <taxon>Lactobacillales</taxon>
        <taxon>Lactobacillaceae</taxon>
        <taxon>Ligilactobacillus</taxon>
    </lineage>
</organism>
<dbReference type="EMBL" id="SRYK01000054">
    <property type="protein sequence ID" value="TGY53906.1"/>
    <property type="molecule type" value="Genomic_DNA"/>
</dbReference>
<sequence>MIFLYFCLVLLKSLSQMAFYFSNLILQTAYQKSPPIYNWRALEINANQKRCDLHYPVVQRY</sequence>
<comment type="caution">
    <text evidence="1">The sequence shown here is derived from an EMBL/GenBank/DDBJ whole genome shotgun (WGS) entry which is preliminary data.</text>
</comment>
<evidence type="ECO:0000313" key="2">
    <source>
        <dbReference type="Proteomes" id="UP000306855"/>
    </source>
</evidence>
<gene>
    <name evidence="1" type="ORF">E5340_09060</name>
</gene>
<proteinExistence type="predicted"/>
<name>A0A4S2EDV1_9LACO</name>
<reference evidence="1 2" key="1">
    <citation type="submission" date="2019-04" db="EMBL/GenBank/DDBJ databases">
        <title>Microbes associate with the intestines of laboratory mice.</title>
        <authorList>
            <person name="Navarre W."/>
            <person name="Wong E."/>
            <person name="Huang K."/>
            <person name="Tropini C."/>
            <person name="Ng K."/>
            <person name="Yu B."/>
        </authorList>
    </citation>
    <scope>NUCLEOTIDE SEQUENCE [LARGE SCALE GENOMIC DNA]</scope>
    <source>
        <strain evidence="1 2">NM26_J9</strain>
    </source>
</reference>
<accession>A0A4S2EDV1</accession>
<dbReference type="Proteomes" id="UP000306855">
    <property type="component" value="Unassembled WGS sequence"/>
</dbReference>
<dbReference type="AlphaFoldDB" id="A0A4S2EDV1"/>
<evidence type="ECO:0000313" key="1">
    <source>
        <dbReference type="EMBL" id="TGY53906.1"/>
    </source>
</evidence>